<evidence type="ECO:0000313" key="4">
    <source>
        <dbReference type="Proteomes" id="UP001236507"/>
    </source>
</evidence>
<dbReference type="InterPro" id="IPR011042">
    <property type="entry name" value="6-blade_b-propeller_TolB-like"/>
</dbReference>
<evidence type="ECO:0000259" key="2">
    <source>
        <dbReference type="PROSITE" id="PS51662"/>
    </source>
</evidence>
<dbReference type="SUPFAM" id="SSF50956">
    <property type="entry name" value="Thermostable phytase (3-phytase)"/>
    <property type="match status" value="1"/>
</dbReference>
<feature type="domain" description="BPP" evidence="2">
    <location>
        <begin position="16"/>
        <end position="347"/>
    </location>
</feature>
<feature type="signal peptide" evidence="1">
    <location>
        <begin position="1"/>
        <end position="22"/>
    </location>
</feature>
<reference evidence="3 4" key="1">
    <citation type="submission" date="2023-05" db="EMBL/GenBank/DDBJ databases">
        <title>Novel species of genus Flectobacillus isolated from stream in China.</title>
        <authorList>
            <person name="Lu H."/>
        </authorList>
    </citation>
    <scope>NUCLEOTIDE SEQUENCE [LARGE SCALE GENOMIC DNA]</scope>
    <source>
        <strain evidence="3 4">KCTC 42575</strain>
    </source>
</reference>
<dbReference type="InterPro" id="IPR003431">
    <property type="entry name" value="B-propeller_Phytase"/>
</dbReference>
<organism evidence="3 4">
    <name type="scientific">Flectobacillus roseus</name>
    <dbReference type="NCBI Taxonomy" id="502259"/>
    <lineage>
        <taxon>Bacteria</taxon>
        <taxon>Pseudomonadati</taxon>
        <taxon>Bacteroidota</taxon>
        <taxon>Cytophagia</taxon>
        <taxon>Cytophagales</taxon>
        <taxon>Flectobacillaceae</taxon>
        <taxon>Flectobacillus</taxon>
    </lineage>
</organism>
<dbReference type="EMBL" id="JASHIF010000020">
    <property type="protein sequence ID" value="MDI9861551.1"/>
    <property type="molecule type" value="Genomic_DNA"/>
</dbReference>
<dbReference type="Gene3D" id="2.120.10.30">
    <property type="entry name" value="TolB, C-terminal domain"/>
    <property type="match status" value="1"/>
</dbReference>
<evidence type="ECO:0000313" key="3">
    <source>
        <dbReference type="EMBL" id="MDI9861551.1"/>
    </source>
</evidence>
<dbReference type="Proteomes" id="UP001236507">
    <property type="component" value="Unassembled WGS sequence"/>
</dbReference>
<name>A0ABT6YEG3_9BACT</name>
<keyword evidence="4" id="KW-1185">Reference proteome</keyword>
<sequence length="348" mass="38758">MKLLFKLLSLSLIVSTVENACAQTIIKPIVITDSVKHDTDDPAIWINPQNPSKSLIIGTDKNQDGALFVFDLQGKIQSDKVVRGLKRPNNVDIEYGLKIGGKKVDIAVTTERMNHQLRIYSLPDMKPIDNGGIPMFEGETGTEFRDLMGIALYKNPKGKIYAMVGRKNGPTTGGYIWQYELSDNGKGQVKATFIRKFGTYSGKKEIESIAVDDALGYVYYSDEGIGVRKYYAEPSKGDQELALFATTGFSEDHEGISIYQTSVRKGYILVSDQGANQFHIFPREGSAQNPHEHPELKVVKVEAKQSDGSDVTAVPLNKTFKKGLFVVMSDDKTFHFYRWEDIAGKDLK</sequence>
<proteinExistence type="predicted"/>
<evidence type="ECO:0000256" key="1">
    <source>
        <dbReference type="SAM" id="SignalP"/>
    </source>
</evidence>
<accession>A0ABT6YEG3</accession>
<protein>
    <submittedName>
        <fullName evidence="3">Phytase</fullName>
    </submittedName>
</protein>
<feature type="chain" id="PRO_5045329223" evidence="1">
    <location>
        <begin position="23"/>
        <end position="348"/>
    </location>
</feature>
<dbReference type="PROSITE" id="PS51662">
    <property type="entry name" value="BP_PHYTASE"/>
    <property type="match status" value="1"/>
</dbReference>
<gene>
    <name evidence="3" type="ORF">QM524_20190</name>
</gene>
<dbReference type="RefSeq" id="WP_283345940.1">
    <property type="nucleotide sequence ID" value="NZ_JASHIF010000020.1"/>
</dbReference>
<dbReference type="Pfam" id="PF02333">
    <property type="entry name" value="Phytase"/>
    <property type="match status" value="1"/>
</dbReference>
<comment type="caution">
    <text evidence="3">The sequence shown here is derived from an EMBL/GenBank/DDBJ whole genome shotgun (WGS) entry which is preliminary data.</text>
</comment>
<keyword evidence="1" id="KW-0732">Signal</keyword>